<organism evidence="1 2">
    <name type="scientific">Entomophthora muscae</name>
    <dbReference type="NCBI Taxonomy" id="34485"/>
    <lineage>
        <taxon>Eukaryota</taxon>
        <taxon>Fungi</taxon>
        <taxon>Fungi incertae sedis</taxon>
        <taxon>Zoopagomycota</taxon>
        <taxon>Entomophthoromycotina</taxon>
        <taxon>Entomophthoromycetes</taxon>
        <taxon>Entomophthorales</taxon>
        <taxon>Entomophthoraceae</taxon>
        <taxon>Entomophthora</taxon>
    </lineage>
</organism>
<dbReference type="Proteomes" id="UP001165960">
    <property type="component" value="Unassembled WGS sequence"/>
</dbReference>
<proteinExistence type="predicted"/>
<accession>A0ACC2SJH4</accession>
<evidence type="ECO:0000313" key="1">
    <source>
        <dbReference type="EMBL" id="KAJ9062420.1"/>
    </source>
</evidence>
<dbReference type="EMBL" id="QTSX02005007">
    <property type="protein sequence ID" value="KAJ9062420.1"/>
    <property type="molecule type" value="Genomic_DNA"/>
</dbReference>
<comment type="caution">
    <text evidence="1">The sequence shown here is derived from an EMBL/GenBank/DDBJ whole genome shotgun (WGS) entry which is preliminary data.</text>
</comment>
<evidence type="ECO:0000313" key="2">
    <source>
        <dbReference type="Proteomes" id="UP001165960"/>
    </source>
</evidence>
<reference evidence="1" key="1">
    <citation type="submission" date="2022-04" db="EMBL/GenBank/DDBJ databases">
        <title>Genome of the entomopathogenic fungus Entomophthora muscae.</title>
        <authorList>
            <person name="Elya C."/>
            <person name="Lovett B.R."/>
            <person name="Lee E."/>
            <person name="Macias A.M."/>
            <person name="Hajek A.E."/>
            <person name="De Bivort B.L."/>
            <person name="Kasson M.T."/>
            <person name="De Fine Licht H.H."/>
            <person name="Stajich J.E."/>
        </authorList>
    </citation>
    <scope>NUCLEOTIDE SEQUENCE</scope>
    <source>
        <strain evidence="1">Berkeley</strain>
    </source>
</reference>
<protein>
    <submittedName>
        <fullName evidence="1">54S ribosomal protein L23, mitochondrial</fullName>
    </submittedName>
</protein>
<keyword evidence="1" id="KW-0687">Ribonucleoprotein</keyword>
<gene>
    <name evidence="1" type="primary">MRPL23_1</name>
    <name evidence="1" type="ORF">DSO57_1010876</name>
</gene>
<name>A0ACC2SJH4_9FUNG</name>
<sequence>MSQAIGKTALAYARVWHLVDAKERVLGRMATGIATTLMGKHKPIYDPAADCGDYVVVINAKHVKVTGRKAEQKVYRSHSGFPGGLKEIPYKTMLEKNPEQIIIKAVSGMLPKNRLRDYRLGRLLVYPDAEHPHENNIIKRFDEALVGTPESKPAKK</sequence>
<keyword evidence="2" id="KW-1185">Reference proteome</keyword>
<keyword evidence="1" id="KW-0689">Ribosomal protein</keyword>